<dbReference type="RefSeq" id="WP_107897193.1">
    <property type="nucleotide sequence ID" value="NZ_PYWM01000033.1"/>
</dbReference>
<dbReference type="AlphaFoldDB" id="A0A4U2XYI9"/>
<proteinExistence type="predicted"/>
<sequence length="262" mass="30630">MEKLKKQDILVRLSIDPQWKIDDPNSPFTEMIKQNNYEEILNINVDSLNAEKRGRWKQILKMVAPIFKKTIEKLNEMNPTDEFIYNKFFQEYLSSDYLWDVNCSLEHPAGFGKGSEKGTSFYNYIVNNVDIPIYIKELSELEYCIFKASYIPSNKKVYDFSKPLYLAQNVSLIKSEYGVLNILENNNNINRNIEYYVVGSKGKVYRIDESTYRVLTLLKNEGNRTIDSSELQFFEQANNIGILTNDLNVIDKDLLNKFFGIK</sequence>
<evidence type="ECO:0000313" key="2">
    <source>
        <dbReference type="Proteomes" id="UP000308744"/>
    </source>
</evidence>
<reference evidence="1 2" key="1">
    <citation type="submission" date="2019-04" db="EMBL/GenBank/DDBJ databases">
        <title>Lysinibacillus genome sequencing.</title>
        <authorList>
            <person name="Dunlap C."/>
        </authorList>
    </citation>
    <scope>NUCLEOTIDE SEQUENCE [LARGE SCALE GENOMIC DNA]</scope>
    <source>
        <strain evidence="1 2">CCTCC AB 2010389</strain>
    </source>
</reference>
<accession>A0A4U2XYI9</accession>
<name>A0A4U2XYI9_9BACI</name>
<evidence type="ECO:0000313" key="1">
    <source>
        <dbReference type="EMBL" id="TKI52989.1"/>
    </source>
</evidence>
<keyword evidence="2" id="KW-1185">Reference proteome</keyword>
<dbReference type="Proteomes" id="UP000308744">
    <property type="component" value="Unassembled WGS sequence"/>
</dbReference>
<organism evidence="1 2">
    <name type="scientific">Lysinibacillus mangiferihumi</name>
    <dbReference type="NCBI Taxonomy" id="1130819"/>
    <lineage>
        <taxon>Bacteria</taxon>
        <taxon>Bacillati</taxon>
        <taxon>Bacillota</taxon>
        <taxon>Bacilli</taxon>
        <taxon>Bacillales</taxon>
        <taxon>Bacillaceae</taxon>
        <taxon>Lysinibacillus</taxon>
    </lineage>
</organism>
<gene>
    <name evidence="1" type="ORF">FC756_26210</name>
</gene>
<protein>
    <submittedName>
        <fullName evidence="1">Uncharacterized protein</fullName>
    </submittedName>
</protein>
<comment type="caution">
    <text evidence="1">The sequence shown here is derived from an EMBL/GenBank/DDBJ whole genome shotgun (WGS) entry which is preliminary data.</text>
</comment>
<dbReference type="EMBL" id="SZPU01000145">
    <property type="protein sequence ID" value="TKI52989.1"/>
    <property type="molecule type" value="Genomic_DNA"/>
</dbReference>